<evidence type="ECO:0000256" key="12">
    <source>
        <dbReference type="ARBA" id="ARBA00022741"/>
    </source>
</evidence>
<dbReference type="EMBL" id="CP002780">
    <property type="protein sequence ID" value="AEG60211.1"/>
    <property type="molecule type" value="Genomic_DNA"/>
</dbReference>
<dbReference type="UniPathway" id="UPA00148">
    <property type="reaction ID" value="UER00236"/>
</dbReference>
<dbReference type="SUPFAM" id="SSF52540">
    <property type="entry name" value="P-loop containing nucleoside triphosphate hydrolases"/>
    <property type="match status" value="1"/>
</dbReference>
<sequence length="192" mass="21520">MEKTKGRLILVLGGSRSGKSQFAEQLAQRLGERLAYLATAPILDEEMSRRVAKHRQRRPERWQTIEEPLQVVEVLESLSKEVDVILLDCLTLWLSNLLLHDNLPEGKNSQSAKEDFILSRVERLGRVMVGSGAHLVVVSNEVGLGLVPDNPLGRLFRDIAGQANQIIARQADEVYWVAAGLPLEIKSRAYQF</sequence>
<gene>
    <name evidence="21" type="ordered locus">Desru_1954</name>
</gene>
<dbReference type="GO" id="GO:0005525">
    <property type="term" value="F:GTP binding"/>
    <property type="evidence" value="ECO:0007669"/>
    <property type="project" value="UniProtKB-KW"/>
</dbReference>
<keyword evidence="21" id="KW-0548">Nucleotidyltransferase</keyword>
<dbReference type="eggNOG" id="COG2087">
    <property type="taxonomic scope" value="Bacteria"/>
</dbReference>
<dbReference type="RefSeq" id="WP_013841973.1">
    <property type="nucleotide sequence ID" value="NC_015589.1"/>
</dbReference>
<proteinExistence type="inferred from homology"/>
<keyword evidence="15 19" id="KW-0342">GTP-binding</keyword>
<dbReference type="STRING" id="696281.Desru_1954"/>
<evidence type="ECO:0000256" key="2">
    <source>
        <dbReference type="ARBA" id="ARBA00000711"/>
    </source>
</evidence>
<dbReference type="PANTHER" id="PTHR34848:SF1">
    <property type="entry name" value="BIFUNCTIONAL ADENOSYLCOBALAMIN BIOSYNTHESIS PROTEIN COBU"/>
    <property type="match status" value="1"/>
</dbReference>
<evidence type="ECO:0000256" key="19">
    <source>
        <dbReference type="PIRSR" id="PIRSR006135-2"/>
    </source>
</evidence>
<evidence type="ECO:0000256" key="8">
    <source>
        <dbReference type="ARBA" id="ARBA00012016"/>
    </source>
</evidence>
<dbReference type="Gene3D" id="3.40.50.300">
    <property type="entry name" value="P-loop containing nucleotide triphosphate hydrolases"/>
    <property type="match status" value="1"/>
</dbReference>
<dbReference type="NCBIfam" id="NF004469">
    <property type="entry name" value="PRK05800.1"/>
    <property type="match status" value="1"/>
</dbReference>
<evidence type="ECO:0000256" key="13">
    <source>
        <dbReference type="ARBA" id="ARBA00022777"/>
    </source>
</evidence>
<evidence type="ECO:0000256" key="5">
    <source>
        <dbReference type="ARBA" id="ARBA00004692"/>
    </source>
</evidence>
<dbReference type="EC" id="2.7.1.156" evidence="8"/>
<protein>
    <recommendedName>
        <fullName evidence="16">Adenosylcobinamide kinase</fullName>
        <ecNumber evidence="8">2.7.1.156</ecNumber>
        <ecNumber evidence="9">2.7.7.62</ecNumber>
    </recommendedName>
    <alternativeName>
        <fullName evidence="17">Adenosylcobinamide-phosphate guanylyltransferase</fullName>
    </alternativeName>
</protein>
<dbReference type="PANTHER" id="PTHR34848">
    <property type="match status" value="1"/>
</dbReference>
<feature type="binding site" evidence="19">
    <location>
        <begin position="13"/>
        <end position="20"/>
    </location>
    <ligand>
        <name>GTP</name>
        <dbReference type="ChEBI" id="CHEBI:37565"/>
    </ligand>
</feature>
<evidence type="ECO:0000256" key="7">
    <source>
        <dbReference type="ARBA" id="ARBA00007490"/>
    </source>
</evidence>
<comment type="catalytic activity">
    <reaction evidence="3">
        <text>adenosylcob(III)inamide + GTP = adenosylcob(III)inamide phosphate + GDP + H(+)</text>
        <dbReference type="Rhea" id="RHEA:15765"/>
        <dbReference type="ChEBI" id="CHEBI:2480"/>
        <dbReference type="ChEBI" id="CHEBI:15378"/>
        <dbReference type="ChEBI" id="CHEBI:37565"/>
        <dbReference type="ChEBI" id="CHEBI:58189"/>
        <dbReference type="ChEBI" id="CHEBI:58502"/>
        <dbReference type="EC" id="2.7.1.156"/>
    </reaction>
</comment>
<dbReference type="GO" id="GO:0009236">
    <property type="term" value="P:cobalamin biosynthetic process"/>
    <property type="evidence" value="ECO:0007669"/>
    <property type="project" value="UniProtKB-UniPathway"/>
</dbReference>
<keyword evidence="22" id="KW-1185">Reference proteome</keyword>
<keyword evidence="10" id="KW-0169">Cobalamin biosynthesis</keyword>
<evidence type="ECO:0000256" key="11">
    <source>
        <dbReference type="ARBA" id="ARBA00022679"/>
    </source>
</evidence>
<evidence type="ECO:0000256" key="6">
    <source>
        <dbReference type="ARBA" id="ARBA00005159"/>
    </source>
</evidence>
<evidence type="ECO:0000313" key="21">
    <source>
        <dbReference type="EMBL" id="AEG60211.1"/>
    </source>
</evidence>
<keyword evidence="14" id="KW-0067">ATP-binding</keyword>
<evidence type="ECO:0000256" key="3">
    <source>
        <dbReference type="ARBA" id="ARBA00001522"/>
    </source>
</evidence>
<feature type="binding site" evidence="19">
    <location>
        <begin position="55"/>
        <end position="58"/>
    </location>
    <ligand>
        <name>GTP</name>
        <dbReference type="ChEBI" id="CHEBI:37565"/>
    </ligand>
</feature>
<dbReference type="Pfam" id="PF02283">
    <property type="entry name" value="CobU"/>
    <property type="match status" value="1"/>
</dbReference>
<accession>F6DUS3</accession>
<keyword evidence="12 19" id="KW-0547">Nucleotide-binding</keyword>
<comment type="pathway">
    <text evidence="6">Cofactor biosynthesis; adenosylcobalamin biosynthesis; adenosylcobalamin from cob(II)yrinate a,c-diamide: step 5/7.</text>
</comment>
<name>F6DUS3_DESRL</name>
<feature type="binding site" evidence="19">
    <location>
        <position position="88"/>
    </location>
    <ligand>
        <name>GTP</name>
        <dbReference type="ChEBI" id="CHEBI:37565"/>
    </ligand>
</feature>
<dbReference type="AlphaFoldDB" id="F6DUS3"/>
<evidence type="ECO:0000256" key="17">
    <source>
        <dbReference type="ARBA" id="ARBA00030571"/>
    </source>
</evidence>
<comment type="catalytic activity">
    <reaction evidence="1">
        <text>adenosylcob(III)inamide + ATP = adenosylcob(III)inamide phosphate + ADP + H(+)</text>
        <dbReference type="Rhea" id="RHEA:15769"/>
        <dbReference type="ChEBI" id="CHEBI:2480"/>
        <dbReference type="ChEBI" id="CHEBI:15378"/>
        <dbReference type="ChEBI" id="CHEBI:30616"/>
        <dbReference type="ChEBI" id="CHEBI:58502"/>
        <dbReference type="ChEBI" id="CHEBI:456216"/>
        <dbReference type="EC" id="2.7.1.156"/>
    </reaction>
</comment>
<dbReference type="GO" id="GO:0005524">
    <property type="term" value="F:ATP binding"/>
    <property type="evidence" value="ECO:0007669"/>
    <property type="project" value="UniProtKB-KW"/>
</dbReference>
<dbReference type="PIRSF" id="PIRSF006135">
    <property type="entry name" value="CobU"/>
    <property type="match status" value="1"/>
</dbReference>
<feature type="domain" description="AAA+ ATPase" evidence="20">
    <location>
        <begin position="5"/>
        <end position="164"/>
    </location>
</feature>
<dbReference type="InterPro" id="IPR027417">
    <property type="entry name" value="P-loop_NTPase"/>
</dbReference>
<dbReference type="Proteomes" id="UP000009234">
    <property type="component" value="Chromosome"/>
</dbReference>
<comment type="similarity">
    <text evidence="7">Belongs to the CobU/CobP family.</text>
</comment>
<evidence type="ECO:0000256" key="9">
    <source>
        <dbReference type="ARBA" id="ARBA00012523"/>
    </source>
</evidence>
<organism evidence="21 22">
    <name type="scientific">Desulforamulus ruminis (strain ATCC 23193 / DSM 2154 / NCIMB 8452 / DL)</name>
    <name type="common">Desulfotomaculum ruminis</name>
    <dbReference type="NCBI Taxonomy" id="696281"/>
    <lineage>
        <taxon>Bacteria</taxon>
        <taxon>Bacillati</taxon>
        <taxon>Bacillota</taxon>
        <taxon>Clostridia</taxon>
        <taxon>Eubacteriales</taxon>
        <taxon>Peptococcaceae</taxon>
        <taxon>Desulforamulus</taxon>
    </lineage>
</organism>
<evidence type="ECO:0000256" key="1">
    <source>
        <dbReference type="ARBA" id="ARBA00000312"/>
    </source>
</evidence>
<comment type="function">
    <text evidence="4">Catalyzes ATP-dependent phosphorylation of adenosylcobinamide and addition of GMP to adenosylcobinamide phosphate.</text>
</comment>
<dbReference type="HOGENOM" id="CLU_094161_0_1_9"/>
<evidence type="ECO:0000256" key="10">
    <source>
        <dbReference type="ARBA" id="ARBA00022573"/>
    </source>
</evidence>
<dbReference type="GO" id="GO:0008820">
    <property type="term" value="F:cobinamide phosphate guanylyltransferase activity"/>
    <property type="evidence" value="ECO:0007669"/>
    <property type="project" value="UniProtKB-EC"/>
</dbReference>
<keyword evidence="13" id="KW-0418">Kinase</keyword>
<feature type="binding site" evidence="19">
    <location>
        <position position="66"/>
    </location>
    <ligand>
        <name>GTP</name>
        <dbReference type="ChEBI" id="CHEBI:37565"/>
    </ligand>
</feature>
<feature type="active site" description="GMP-histidine intermediate" evidence="18">
    <location>
        <position position="54"/>
    </location>
</feature>
<dbReference type="EC" id="2.7.7.62" evidence="9"/>
<evidence type="ECO:0000256" key="4">
    <source>
        <dbReference type="ARBA" id="ARBA00003889"/>
    </source>
</evidence>
<dbReference type="CDD" id="cd00544">
    <property type="entry name" value="CobU"/>
    <property type="match status" value="1"/>
</dbReference>
<comment type="catalytic activity">
    <reaction evidence="2">
        <text>adenosylcob(III)inamide phosphate + GTP + H(+) = adenosylcob(III)inamide-GDP + diphosphate</text>
        <dbReference type="Rhea" id="RHEA:22712"/>
        <dbReference type="ChEBI" id="CHEBI:15378"/>
        <dbReference type="ChEBI" id="CHEBI:33019"/>
        <dbReference type="ChEBI" id="CHEBI:37565"/>
        <dbReference type="ChEBI" id="CHEBI:58502"/>
        <dbReference type="ChEBI" id="CHEBI:60487"/>
        <dbReference type="EC" id="2.7.7.62"/>
    </reaction>
</comment>
<reference evidence="21 22" key="2">
    <citation type="journal article" date="2012" name="Stand. Genomic Sci.">
        <title>Complete genome sequence of the sulfate-reducing firmicute Desulfotomaculum ruminis type strain (DL(T)).</title>
        <authorList>
            <person name="Spring S."/>
            <person name="Visser M."/>
            <person name="Lu M."/>
            <person name="Copeland A."/>
            <person name="Lapidus A."/>
            <person name="Lucas S."/>
            <person name="Cheng J.F."/>
            <person name="Han C."/>
            <person name="Tapia R."/>
            <person name="Goodwin L.A."/>
            <person name="Pitluck S."/>
            <person name="Ivanova N."/>
            <person name="Land M."/>
            <person name="Hauser L."/>
            <person name="Larimer F."/>
            <person name="Rohde M."/>
            <person name="Goker M."/>
            <person name="Detter J.C."/>
            <person name="Kyrpides N.C."/>
            <person name="Woyke T."/>
            <person name="Schaap P.J."/>
            <person name="Plugge C.M."/>
            <person name="Muyzer G."/>
            <person name="Kuever J."/>
            <person name="Pereira I.A."/>
            <person name="Parshina S.N."/>
            <person name="Bernier-Latmani R."/>
            <person name="Stams A.J."/>
            <person name="Klenk H.P."/>
        </authorList>
    </citation>
    <scope>NUCLEOTIDE SEQUENCE [LARGE SCALE GENOMIC DNA]</scope>
    <source>
        <strain evidence="22">ATCC 23193 / DSM 2154 / NCIB 8452 / DL</strain>
    </source>
</reference>
<dbReference type="InterPro" id="IPR003593">
    <property type="entry name" value="AAA+_ATPase"/>
</dbReference>
<evidence type="ECO:0000256" key="18">
    <source>
        <dbReference type="PIRSR" id="PIRSR006135-1"/>
    </source>
</evidence>
<dbReference type="KEGG" id="dru:Desru_1954"/>
<comment type="pathway">
    <text evidence="5">Cofactor biosynthesis; adenosylcobalamin biosynthesis; adenosylcobalamin from cob(II)yrinate a,c-diamide: step 6/7.</text>
</comment>
<feature type="binding site" evidence="19">
    <location>
        <begin position="38"/>
        <end position="40"/>
    </location>
    <ligand>
        <name>GTP</name>
        <dbReference type="ChEBI" id="CHEBI:37565"/>
    </ligand>
</feature>
<reference evidence="22" key="1">
    <citation type="submission" date="2011-05" db="EMBL/GenBank/DDBJ databases">
        <title>Complete sequence of Desulfotomaculum ruminis DSM 2154.</title>
        <authorList>
            <person name="Lucas S."/>
            <person name="Copeland A."/>
            <person name="Lapidus A."/>
            <person name="Cheng J.-F."/>
            <person name="Goodwin L."/>
            <person name="Pitluck S."/>
            <person name="Lu M."/>
            <person name="Detter J.C."/>
            <person name="Han C."/>
            <person name="Tapia R."/>
            <person name="Land M."/>
            <person name="Hauser L."/>
            <person name="Kyrpides N."/>
            <person name="Ivanova N."/>
            <person name="Mikhailova N."/>
            <person name="Pagani I."/>
            <person name="Stams A.J.M."/>
            <person name="Plugge C.M."/>
            <person name="Muyzer G."/>
            <person name="Kuever J."/>
            <person name="Parshina S.N."/>
            <person name="Ivanova A.E."/>
            <person name="Nazina T.N."/>
            <person name="Brambilla E."/>
            <person name="Spring S."/>
            <person name="Klenk H.-P."/>
            <person name="Woyke T."/>
        </authorList>
    </citation>
    <scope>NUCLEOTIDE SEQUENCE [LARGE SCALE GENOMIC DNA]</scope>
    <source>
        <strain evidence="22">ATCC 23193 / DSM 2154 / NCIB 8452 / DL</strain>
    </source>
</reference>
<evidence type="ECO:0000256" key="15">
    <source>
        <dbReference type="ARBA" id="ARBA00023134"/>
    </source>
</evidence>
<keyword evidence="11 21" id="KW-0808">Transferase</keyword>
<evidence type="ECO:0000313" key="22">
    <source>
        <dbReference type="Proteomes" id="UP000009234"/>
    </source>
</evidence>
<evidence type="ECO:0000256" key="16">
    <source>
        <dbReference type="ARBA" id="ARBA00029570"/>
    </source>
</evidence>
<dbReference type="SMART" id="SM00382">
    <property type="entry name" value="AAA"/>
    <property type="match status" value="1"/>
</dbReference>
<dbReference type="InterPro" id="IPR003203">
    <property type="entry name" value="CobU/CobP"/>
</dbReference>
<dbReference type="GO" id="GO:0043752">
    <property type="term" value="F:adenosylcobinamide kinase activity"/>
    <property type="evidence" value="ECO:0007669"/>
    <property type="project" value="UniProtKB-EC"/>
</dbReference>
<evidence type="ECO:0000256" key="14">
    <source>
        <dbReference type="ARBA" id="ARBA00022840"/>
    </source>
</evidence>
<evidence type="ECO:0000259" key="20">
    <source>
        <dbReference type="SMART" id="SM00382"/>
    </source>
</evidence>